<accession>W0RSV6</accession>
<keyword evidence="6 7" id="KW-0472">Membrane</keyword>
<reference evidence="8 9" key="1">
    <citation type="journal article" date="2014" name="Genome Announc.">
        <title>Genome Sequence and Methylome of Soil Bacterium Gemmatirosa kalamazoonensis KBS708T, a Member of the Rarely Cultivated Gemmatimonadetes Phylum.</title>
        <authorList>
            <person name="Debruyn J.M."/>
            <person name="Radosevich M."/>
            <person name="Wommack K.E."/>
            <person name="Polson S.W."/>
            <person name="Hauser L.J."/>
            <person name="Fawaz M.N."/>
            <person name="Korlach J."/>
            <person name="Tsai Y.C."/>
        </authorList>
    </citation>
    <scope>NUCLEOTIDE SEQUENCE [LARGE SCALE GENOMIC DNA]</scope>
    <source>
        <strain evidence="8 9">KBS708</strain>
        <plasmid evidence="9">Plasmid 1</plasmid>
    </source>
</reference>
<keyword evidence="4 7" id="KW-0812">Transmembrane</keyword>
<protein>
    <submittedName>
        <fullName evidence="8">DoxX family protein</fullName>
    </submittedName>
</protein>
<dbReference type="Proteomes" id="UP000019151">
    <property type="component" value="Plasmid 1"/>
</dbReference>
<proteinExistence type="inferred from homology"/>
<dbReference type="Pfam" id="PF07681">
    <property type="entry name" value="DoxX"/>
    <property type="match status" value="1"/>
</dbReference>
<sequence>MSTITRPAPYATPGSLTTPVALLDSRAAVAPFVARVSLALLMFPHGAQHALGWFGGYGFRGTLGWMTGTLGFPAPAAALAITVELLAPFALLLGFGSRLAALGLVGLMLGAISTHVANGFFMNWFGALKAGSEGFEYHLFAIALAAVVVIDGGGALSVDRRLARAVRSER</sequence>
<evidence type="ECO:0000256" key="3">
    <source>
        <dbReference type="ARBA" id="ARBA00022475"/>
    </source>
</evidence>
<evidence type="ECO:0000256" key="5">
    <source>
        <dbReference type="ARBA" id="ARBA00022989"/>
    </source>
</evidence>
<keyword evidence="9" id="KW-1185">Reference proteome</keyword>
<dbReference type="HOGENOM" id="CLU_058421_3_4_0"/>
<evidence type="ECO:0000256" key="6">
    <source>
        <dbReference type="ARBA" id="ARBA00023136"/>
    </source>
</evidence>
<feature type="transmembrane region" description="Helical" evidence="7">
    <location>
        <begin position="32"/>
        <end position="54"/>
    </location>
</feature>
<dbReference type="InterPro" id="IPR032808">
    <property type="entry name" value="DoxX"/>
</dbReference>
<dbReference type="PANTHER" id="PTHR33452">
    <property type="entry name" value="OXIDOREDUCTASE CATD-RELATED"/>
    <property type="match status" value="1"/>
</dbReference>
<feature type="transmembrane region" description="Helical" evidence="7">
    <location>
        <begin position="102"/>
        <end position="125"/>
    </location>
</feature>
<keyword evidence="8" id="KW-0614">Plasmid</keyword>
<gene>
    <name evidence="8" type="ORF">J421_5128</name>
</gene>
<evidence type="ECO:0000313" key="9">
    <source>
        <dbReference type="Proteomes" id="UP000019151"/>
    </source>
</evidence>
<dbReference type="EMBL" id="CP007129">
    <property type="protein sequence ID" value="AHG92663.1"/>
    <property type="molecule type" value="Genomic_DNA"/>
</dbReference>
<dbReference type="KEGG" id="gba:J421_5128"/>
<dbReference type="RefSeq" id="WP_025413994.1">
    <property type="nucleotide sequence ID" value="NZ_CP007129.1"/>
</dbReference>
<organism evidence="8 9">
    <name type="scientific">Gemmatirosa kalamazoonensis</name>
    <dbReference type="NCBI Taxonomy" id="861299"/>
    <lineage>
        <taxon>Bacteria</taxon>
        <taxon>Pseudomonadati</taxon>
        <taxon>Gemmatimonadota</taxon>
        <taxon>Gemmatimonadia</taxon>
        <taxon>Gemmatimonadales</taxon>
        <taxon>Gemmatimonadaceae</taxon>
        <taxon>Gemmatirosa</taxon>
    </lineage>
</organism>
<evidence type="ECO:0000256" key="1">
    <source>
        <dbReference type="ARBA" id="ARBA00004651"/>
    </source>
</evidence>
<dbReference type="AlphaFoldDB" id="W0RSV6"/>
<dbReference type="InterPro" id="IPR051907">
    <property type="entry name" value="DoxX-like_oxidoreductase"/>
</dbReference>
<keyword evidence="5 7" id="KW-1133">Transmembrane helix</keyword>
<keyword evidence="3" id="KW-1003">Cell membrane</keyword>
<evidence type="ECO:0000256" key="4">
    <source>
        <dbReference type="ARBA" id="ARBA00022692"/>
    </source>
</evidence>
<comment type="similarity">
    <text evidence="2">Belongs to the DoxX family.</text>
</comment>
<dbReference type="InParanoid" id="W0RSV6"/>
<dbReference type="GO" id="GO:0005886">
    <property type="term" value="C:plasma membrane"/>
    <property type="evidence" value="ECO:0007669"/>
    <property type="project" value="UniProtKB-SubCell"/>
</dbReference>
<geneLocation type="plasmid" evidence="8 9">
    <name>1</name>
</geneLocation>
<dbReference type="OrthoDB" id="346004at2"/>
<dbReference type="PANTHER" id="PTHR33452:SF1">
    <property type="entry name" value="INNER MEMBRANE PROTEIN YPHA-RELATED"/>
    <property type="match status" value="1"/>
</dbReference>
<comment type="subcellular location">
    <subcellularLocation>
        <location evidence="1">Cell membrane</location>
        <topology evidence="1">Multi-pass membrane protein</topology>
    </subcellularLocation>
</comment>
<evidence type="ECO:0000256" key="7">
    <source>
        <dbReference type="SAM" id="Phobius"/>
    </source>
</evidence>
<feature type="transmembrane region" description="Helical" evidence="7">
    <location>
        <begin position="74"/>
        <end position="95"/>
    </location>
</feature>
<evidence type="ECO:0000256" key="2">
    <source>
        <dbReference type="ARBA" id="ARBA00006679"/>
    </source>
</evidence>
<evidence type="ECO:0000313" key="8">
    <source>
        <dbReference type="EMBL" id="AHG92663.1"/>
    </source>
</evidence>
<feature type="transmembrane region" description="Helical" evidence="7">
    <location>
        <begin position="137"/>
        <end position="158"/>
    </location>
</feature>
<name>W0RSV6_9BACT</name>